<sequence>MLEMINLGRPQLEYILKSVRQRQATISPDESDQRAELREYAALLTALGGIAGKEFVLLCVDAVDGPALDEIVTRYRKTEPMVRGHARSFVPFIYGREFVPPAG</sequence>
<name>A0A0N1JSN4_9NEIS</name>
<gene>
    <name evidence="1" type="ORF">WG78_12125</name>
</gene>
<dbReference type="EMBL" id="LAQT01000009">
    <property type="protein sequence ID" value="KPC52591.1"/>
    <property type="molecule type" value="Genomic_DNA"/>
</dbReference>
<dbReference type="Proteomes" id="UP000037939">
    <property type="component" value="Unassembled WGS sequence"/>
</dbReference>
<proteinExistence type="predicted"/>
<protein>
    <submittedName>
        <fullName evidence="1">Uncharacterized protein</fullName>
    </submittedName>
</protein>
<reference evidence="1 2" key="1">
    <citation type="submission" date="2015-07" db="EMBL/GenBank/DDBJ databases">
        <title>Draft genome sequence of the Amantichitinum ursilacus IGB-41, a new chitin-degrading bacterium.</title>
        <authorList>
            <person name="Kirstahler P."/>
            <person name="Guenther M."/>
            <person name="Grumaz C."/>
            <person name="Rupp S."/>
            <person name="Zibek S."/>
            <person name="Sohn K."/>
        </authorList>
    </citation>
    <scope>NUCLEOTIDE SEQUENCE [LARGE SCALE GENOMIC DNA]</scope>
    <source>
        <strain evidence="1 2">IGB-41</strain>
    </source>
</reference>
<accession>A0A0N1JSN4</accession>
<evidence type="ECO:0000313" key="2">
    <source>
        <dbReference type="Proteomes" id="UP000037939"/>
    </source>
</evidence>
<dbReference type="AlphaFoldDB" id="A0A0N1JSN4"/>
<organism evidence="1 2">
    <name type="scientific">Amantichitinum ursilacus</name>
    <dbReference type="NCBI Taxonomy" id="857265"/>
    <lineage>
        <taxon>Bacteria</taxon>
        <taxon>Pseudomonadati</taxon>
        <taxon>Pseudomonadota</taxon>
        <taxon>Betaproteobacteria</taxon>
        <taxon>Neisseriales</taxon>
        <taxon>Chitinibacteraceae</taxon>
        <taxon>Amantichitinum</taxon>
    </lineage>
</organism>
<keyword evidence="2" id="KW-1185">Reference proteome</keyword>
<dbReference type="RefSeq" id="WP_053938076.1">
    <property type="nucleotide sequence ID" value="NZ_LAQT01000009.1"/>
</dbReference>
<comment type="caution">
    <text evidence="1">The sequence shown here is derived from an EMBL/GenBank/DDBJ whole genome shotgun (WGS) entry which is preliminary data.</text>
</comment>
<evidence type="ECO:0000313" key="1">
    <source>
        <dbReference type="EMBL" id="KPC52591.1"/>
    </source>
</evidence>